<proteinExistence type="predicted"/>
<keyword evidence="2" id="KW-1185">Reference proteome</keyword>
<sequence length="67" mass="7419">WLRSINQAVEQALSGLLGHDGIPPSMGVTQRADPPISRTASYTFYKDSRLKEATYEGRWVSGKPNGR</sequence>
<accession>A0ABD0QXM2</accession>
<protein>
    <submittedName>
        <fullName evidence="1">Uncharacterized protein</fullName>
    </submittedName>
</protein>
<feature type="non-terminal residue" evidence="1">
    <location>
        <position position="1"/>
    </location>
</feature>
<dbReference type="EMBL" id="JAMKFB020000006">
    <property type="protein sequence ID" value="KAL0190512.1"/>
    <property type="molecule type" value="Genomic_DNA"/>
</dbReference>
<evidence type="ECO:0000313" key="1">
    <source>
        <dbReference type="EMBL" id="KAL0190512.1"/>
    </source>
</evidence>
<dbReference type="InterPro" id="IPR051984">
    <property type="entry name" value="Alsin"/>
</dbReference>
<name>A0ABD0QXM2_CIRMR</name>
<dbReference type="Proteomes" id="UP001529510">
    <property type="component" value="Unassembled WGS sequence"/>
</dbReference>
<reference evidence="1 2" key="1">
    <citation type="submission" date="2024-05" db="EMBL/GenBank/DDBJ databases">
        <title>Genome sequencing and assembly of Indian major carp, Cirrhinus mrigala (Hamilton, 1822).</title>
        <authorList>
            <person name="Mohindra V."/>
            <person name="Chowdhury L.M."/>
            <person name="Lal K."/>
            <person name="Jena J.K."/>
        </authorList>
    </citation>
    <scope>NUCLEOTIDE SEQUENCE [LARGE SCALE GENOMIC DNA]</scope>
    <source>
        <strain evidence="1">CM1030</strain>
        <tissue evidence="1">Blood</tissue>
    </source>
</reference>
<comment type="caution">
    <text evidence="1">The sequence shown here is derived from an EMBL/GenBank/DDBJ whole genome shotgun (WGS) entry which is preliminary data.</text>
</comment>
<dbReference type="PANTHER" id="PTHR46089">
    <property type="entry name" value="ALSIN HOMOLOG"/>
    <property type="match status" value="1"/>
</dbReference>
<dbReference type="PANTHER" id="PTHR46089:SF3">
    <property type="entry name" value="ALSIN"/>
    <property type="match status" value="1"/>
</dbReference>
<gene>
    <name evidence="1" type="ORF">M9458_013210</name>
</gene>
<organism evidence="1 2">
    <name type="scientific">Cirrhinus mrigala</name>
    <name type="common">Mrigala</name>
    <dbReference type="NCBI Taxonomy" id="683832"/>
    <lineage>
        <taxon>Eukaryota</taxon>
        <taxon>Metazoa</taxon>
        <taxon>Chordata</taxon>
        <taxon>Craniata</taxon>
        <taxon>Vertebrata</taxon>
        <taxon>Euteleostomi</taxon>
        <taxon>Actinopterygii</taxon>
        <taxon>Neopterygii</taxon>
        <taxon>Teleostei</taxon>
        <taxon>Ostariophysi</taxon>
        <taxon>Cypriniformes</taxon>
        <taxon>Cyprinidae</taxon>
        <taxon>Labeoninae</taxon>
        <taxon>Labeonini</taxon>
        <taxon>Cirrhinus</taxon>
    </lineage>
</organism>
<feature type="non-terminal residue" evidence="1">
    <location>
        <position position="67"/>
    </location>
</feature>
<dbReference type="AlphaFoldDB" id="A0ABD0QXM2"/>
<evidence type="ECO:0000313" key="2">
    <source>
        <dbReference type="Proteomes" id="UP001529510"/>
    </source>
</evidence>